<comment type="caution">
    <text evidence="1">The sequence shown here is derived from an EMBL/GenBank/DDBJ whole genome shotgun (WGS) entry which is preliminary data.</text>
</comment>
<keyword evidence="2" id="KW-1185">Reference proteome</keyword>
<gene>
    <name evidence="1" type="ORF">PY00039</name>
</gene>
<protein>
    <submittedName>
        <fullName evidence="1">Uncharacterized protein</fullName>
    </submittedName>
</protein>
<sequence length="22" mass="2862">YTRFTNYYDDNSFYVMCIMRKM</sequence>
<dbReference type="Proteomes" id="UP000008553">
    <property type="component" value="Unassembled WGS sequence"/>
</dbReference>
<accession>Q7RTF5</accession>
<dbReference type="AlphaFoldDB" id="Q7RTF5"/>
<name>Q7RTF5_PLAYO</name>
<dbReference type="InParanoid" id="Q7RTF5"/>
<organism evidence="1 2">
    <name type="scientific">Plasmodium yoelii yoelii</name>
    <dbReference type="NCBI Taxonomy" id="73239"/>
    <lineage>
        <taxon>Eukaryota</taxon>
        <taxon>Sar</taxon>
        <taxon>Alveolata</taxon>
        <taxon>Apicomplexa</taxon>
        <taxon>Aconoidasida</taxon>
        <taxon>Haemosporida</taxon>
        <taxon>Plasmodiidae</taxon>
        <taxon>Plasmodium</taxon>
        <taxon>Plasmodium (Vinckeia)</taxon>
    </lineage>
</organism>
<reference evidence="1 2" key="1">
    <citation type="journal article" date="2002" name="Nature">
        <title>Genome sequence and comparative analysis of the model rodent malaria parasite Plasmodium yoelii yoelii.</title>
        <authorList>
            <person name="Carlton J.M."/>
            <person name="Angiuoli S.V."/>
            <person name="Suh B.B."/>
            <person name="Kooij T.W."/>
            <person name="Pertea M."/>
            <person name="Silva J.C."/>
            <person name="Ermolaeva M.D."/>
            <person name="Allen J.E."/>
            <person name="Selengut J.D."/>
            <person name="Koo H.L."/>
            <person name="Peterson J.D."/>
            <person name="Pop M."/>
            <person name="Kosack D.S."/>
            <person name="Shumway M.F."/>
            <person name="Bidwell S.L."/>
            <person name="Shallom S.J."/>
            <person name="van Aken S.E."/>
            <person name="Riedmuller S.B."/>
            <person name="Feldblyum T.V."/>
            <person name="Cho J.K."/>
            <person name="Quackenbush J."/>
            <person name="Sedegah M."/>
            <person name="Shoaibi A."/>
            <person name="Cummings L.M."/>
            <person name="Florens L."/>
            <person name="Yates J.R."/>
            <person name="Raine J.D."/>
            <person name="Sinden R.E."/>
            <person name="Harris M.A."/>
            <person name="Cunningham D.A."/>
            <person name="Preiser P.R."/>
            <person name="Bergman L.W."/>
            <person name="Vaidya A.B."/>
            <person name="van Lin L.H."/>
            <person name="Janse C.J."/>
            <person name="Waters A.P."/>
            <person name="Smith H.O."/>
            <person name="White O.R."/>
            <person name="Salzberg S.L."/>
            <person name="Venter J.C."/>
            <person name="Fraser C.M."/>
            <person name="Hoffman S.L."/>
            <person name="Gardner M.J."/>
            <person name="Carucci D.J."/>
        </authorList>
    </citation>
    <scope>NUCLEOTIDE SEQUENCE [LARGE SCALE GENOMIC DNA]</scope>
    <source>
        <strain evidence="1 2">17XNL</strain>
    </source>
</reference>
<proteinExistence type="predicted"/>
<dbReference type="PaxDb" id="73239-Q7RTF5"/>
<evidence type="ECO:0000313" key="2">
    <source>
        <dbReference type="Proteomes" id="UP000008553"/>
    </source>
</evidence>
<feature type="non-terminal residue" evidence="1">
    <location>
        <position position="1"/>
    </location>
</feature>
<evidence type="ECO:0000313" key="1">
    <source>
        <dbReference type="EMBL" id="EAA22350.1"/>
    </source>
</evidence>
<dbReference type="EMBL" id="AABL01000008">
    <property type="protein sequence ID" value="EAA22350.1"/>
    <property type="molecule type" value="Genomic_DNA"/>
</dbReference>